<dbReference type="RefSeq" id="WP_120182866.1">
    <property type="nucleotide sequence ID" value="NZ_MBTA01000028.1"/>
</dbReference>
<evidence type="ECO:0000256" key="1">
    <source>
        <dbReference type="SAM" id="SignalP"/>
    </source>
</evidence>
<dbReference type="Gene3D" id="2.170.130.10">
    <property type="entry name" value="TonB-dependent receptor, plug domain"/>
    <property type="match status" value="1"/>
</dbReference>
<dbReference type="OrthoDB" id="9760333at2"/>
<evidence type="ECO:0008006" key="4">
    <source>
        <dbReference type="Google" id="ProtNLM"/>
    </source>
</evidence>
<proteinExistence type="predicted"/>
<dbReference type="Proteomes" id="UP000283433">
    <property type="component" value="Unassembled WGS sequence"/>
</dbReference>
<gene>
    <name evidence="2" type="ORF">BCY91_10355</name>
</gene>
<evidence type="ECO:0000313" key="2">
    <source>
        <dbReference type="EMBL" id="RKD13215.1"/>
    </source>
</evidence>
<sequence>MKNLTSLLLTAVFSVAGVAVSAQTEQAQDTVGTGKSQELQEVVVTGTLKEIRKSESPVPVTIISSKMFQRNPTSNVLDAICSENE</sequence>
<keyword evidence="3" id="KW-1185">Reference proteome</keyword>
<organism evidence="2 3">
    <name type="scientific">Pelobium manganitolerans</name>
    <dbReference type="NCBI Taxonomy" id="1842495"/>
    <lineage>
        <taxon>Bacteria</taxon>
        <taxon>Pseudomonadati</taxon>
        <taxon>Bacteroidota</taxon>
        <taxon>Sphingobacteriia</taxon>
        <taxon>Sphingobacteriales</taxon>
        <taxon>Sphingobacteriaceae</taxon>
        <taxon>Pelobium</taxon>
    </lineage>
</organism>
<keyword evidence="1" id="KW-0732">Signal</keyword>
<dbReference type="SUPFAM" id="SSF56935">
    <property type="entry name" value="Porins"/>
    <property type="match status" value="1"/>
</dbReference>
<dbReference type="EMBL" id="MBTA01000028">
    <property type="protein sequence ID" value="RKD13215.1"/>
    <property type="molecule type" value="Genomic_DNA"/>
</dbReference>
<name>A0A419S2J7_9SPHI</name>
<feature type="chain" id="PRO_5019440461" description="TonB-dependent receptor plug domain-containing protein" evidence="1">
    <location>
        <begin position="22"/>
        <end position="85"/>
    </location>
</feature>
<protein>
    <recommendedName>
        <fullName evidence="4">TonB-dependent receptor plug domain-containing protein</fullName>
    </recommendedName>
</protein>
<dbReference type="AlphaFoldDB" id="A0A419S2J7"/>
<accession>A0A419S2J7</accession>
<comment type="caution">
    <text evidence="2">The sequence shown here is derived from an EMBL/GenBank/DDBJ whole genome shotgun (WGS) entry which is preliminary data.</text>
</comment>
<feature type="signal peptide" evidence="1">
    <location>
        <begin position="1"/>
        <end position="21"/>
    </location>
</feature>
<evidence type="ECO:0000313" key="3">
    <source>
        <dbReference type="Proteomes" id="UP000283433"/>
    </source>
</evidence>
<dbReference type="InterPro" id="IPR037066">
    <property type="entry name" value="Plug_dom_sf"/>
</dbReference>
<reference evidence="2 3" key="1">
    <citation type="submission" date="2016-07" db="EMBL/GenBank/DDBJ databases">
        <title>Genome of Pelobium manganitolerans.</title>
        <authorList>
            <person name="Wu S."/>
            <person name="Wang G."/>
        </authorList>
    </citation>
    <scope>NUCLEOTIDE SEQUENCE [LARGE SCALE GENOMIC DNA]</scope>
    <source>
        <strain evidence="2 3">YS-25</strain>
    </source>
</reference>